<sequence length="225" mass="26087">MIKKRFNIENPSDFTSNRLSAIIIVGGDNVEELEIEFKNLIDYPVYDRLRNTYFKEAAVITQTNFYIDNTHEEIAAARIALRIRDTGDSLMMTLKVPQEVGIMEYHSKINPTMLDDEHINQHELPDNIRQQLESRGIDVDSLYIVGALSTERREIPYDGGLLVLDASHYLDTEDFELEYEVSDYESGLEKFEKFLFQQGIQSKKPLNKIQRFYARHKALTSKSLS</sequence>
<dbReference type="CDD" id="cd07762">
    <property type="entry name" value="CYTH-like_Pase_1"/>
    <property type="match status" value="1"/>
</dbReference>
<feature type="domain" description="CYTH" evidence="1">
    <location>
        <begin position="32"/>
        <end position="219"/>
    </location>
</feature>
<evidence type="ECO:0000259" key="1">
    <source>
        <dbReference type="PROSITE" id="PS51707"/>
    </source>
</evidence>
<dbReference type="Pfam" id="PF01928">
    <property type="entry name" value="CYTH"/>
    <property type="match status" value="1"/>
</dbReference>
<dbReference type="SUPFAM" id="SSF55154">
    <property type="entry name" value="CYTH-like phosphatases"/>
    <property type="match status" value="1"/>
</dbReference>
<keyword evidence="3" id="KW-1185">Reference proteome</keyword>
<protein>
    <submittedName>
        <fullName evidence="2">CYTH domain-containing protein</fullName>
    </submittedName>
</protein>
<dbReference type="InterPro" id="IPR009195">
    <property type="entry name" value="Uncharacterised_YjbK"/>
</dbReference>
<dbReference type="OrthoDB" id="384378at2"/>
<dbReference type="InterPro" id="IPR023577">
    <property type="entry name" value="CYTH_domain"/>
</dbReference>
<proteinExistence type="predicted"/>
<dbReference type="Proteomes" id="UP000295310">
    <property type="component" value="Unassembled WGS sequence"/>
</dbReference>
<evidence type="ECO:0000313" key="3">
    <source>
        <dbReference type="Proteomes" id="UP000295310"/>
    </source>
</evidence>
<organism evidence="2 3">
    <name type="scientific">Macrococcus brunensis</name>
    <dbReference type="NCBI Taxonomy" id="198483"/>
    <lineage>
        <taxon>Bacteria</taxon>
        <taxon>Bacillati</taxon>
        <taxon>Bacillota</taxon>
        <taxon>Bacilli</taxon>
        <taxon>Bacillales</taxon>
        <taxon>Staphylococcaceae</taxon>
        <taxon>Macrococcus</taxon>
    </lineage>
</organism>
<dbReference type="SMART" id="SM01118">
    <property type="entry name" value="CYTH"/>
    <property type="match status" value="1"/>
</dbReference>
<comment type="caution">
    <text evidence="2">The sequence shown here is derived from an EMBL/GenBank/DDBJ whole genome shotgun (WGS) entry which is preliminary data.</text>
</comment>
<reference evidence="2 3" key="1">
    <citation type="submission" date="2019-01" db="EMBL/GenBank/DDBJ databases">
        <title>Draft genome sequences of the type strains of six Macrococcus species.</title>
        <authorList>
            <person name="Mazhar S."/>
            <person name="Altermann E."/>
            <person name="Hill C."/>
            <person name="Mcauliffe O."/>
        </authorList>
    </citation>
    <scope>NUCLEOTIDE SEQUENCE [LARGE SCALE GENOMIC DNA]</scope>
    <source>
        <strain evidence="2 3">CCM4811</strain>
    </source>
</reference>
<dbReference type="AlphaFoldDB" id="A0A4R6BC50"/>
<dbReference type="PIRSF" id="PIRSF012526">
    <property type="entry name" value="CYTH_UCP012526"/>
    <property type="match status" value="1"/>
</dbReference>
<dbReference type="InterPro" id="IPR033469">
    <property type="entry name" value="CYTH-like_dom_sf"/>
</dbReference>
<name>A0A4R6BC50_9STAP</name>
<dbReference type="EMBL" id="SCWA01000014">
    <property type="protein sequence ID" value="TDL95431.1"/>
    <property type="molecule type" value="Genomic_DNA"/>
</dbReference>
<gene>
    <name evidence="2" type="ORF">ERX27_08155</name>
</gene>
<accession>A0A4R6BC50</accession>
<dbReference type="PROSITE" id="PS51707">
    <property type="entry name" value="CYTH"/>
    <property type="match status" value="1"/>
</dbReference>
<dbReference type="Gene3D" id="2.40.320.10">
    <property type="entry name" value="Hypothetical Protein Pfu-838710-001"/>
    <property type="match status" value="1"/>
</dbReference>
<evidence type="ECO:0000313" key="2">
    <source>
        <dbReference type="EMBL" id="TDL95431.1"/>
    </source>
</evidence>